<dbReference type="EMBL" id="MWWW01000009">
    <property type="protein sequence ID" value="OZG60156.1"/>
    <property type="molecule type" value="Genomic_DNA"/>
</dbReference>
<accession>A0A261FMW1</accession>
<name>A0A261FMW1_9BIFI</name>
<keyword evidence="1" id="KW-1133">Transmembrane helix</keyword>
<dbReference type="OrthoDB" id="3267444at2"/>
<gene>
    <name evidence="3" type="ORF">BMYO_0977</name>
</gene>
<keyword evidence="1" id="KW-0472">Membrane</keyword>
<feature type="domain" description="LytR/CpsA/Psr regulator C-terminal" evidence="2">
    <location>
        <begin position="82"/>
        <end position="179"/>
    </location>
</feature>
<dbReference type="AlphaFoldDB" id="A0A261FMW1"/>
<evidence type="ECO:0000256" key="1">
    <source>
        <dbReference type="SAM" id="Phobius"/>
    </source>
</evidence>
<evidence type="ECO:0000259" key="2">
    <source>
        <dbReference type="Pfam" id="PF13399"/>
    </source>
</evidence>
<dbReference type="Gene3D" id="3.30.70.2390">
    <property type="match status" value="1"/>
</dbReference>
<dbReference type="Pfam" id="PF13399">
    <property type="entry name" value="LytR_C"/>
    <property type="match status" value="1"/>
</dbReference>
<dbReference type="RefSeq" id="WP_094667442.1">
    <property type="nucleotide sequence ID" value="NZ_MWWW01000009.1"/>
</dbReference>
<dbReference type="InterPro" id="IPR027381">
    <property type="entry name" value="LytR/CpsA/Psr_C"/>
</dbReference>
<keyword evidence="1" id="KW-0812">Transmembrane</keyword>
<evidence type="ECO:0000313" key="4">
    <source>
        <dbReference type="Proteomes" id="UP000216871"/>
    </source>
</evidence>
<dbReference type="Proteomes" id="UP000216871">
    <property type="component" value="Unassembled WGS sequence"/>
</dbReference>
<keyword evidence="4" id="KW-1185">Reference proteome</keyword>
<sequence length="227" mass="24569">MTQQVYEREARKAYVRRRQTVVFSITGTALAIILVVALMFNFHLFGLGAYVTPTTEPNYGNVAPCAVAGKDGKAKYVANGSVGIRVLNGTAHLGFAKAVGGALTKRGFSVQFIGNYQVKKIVKGKPVMENVSNVERTTIYFGKNAVNEAYTLAGNFTDATMIMTAREDQLIDVVLGATFTDLQNEDASPQEGKEITNVEGCKAADKMTNLPADTDHTAYTAQQTQQQ</sequence>
<protein>
    <submittedName>
        <fullName evidence="3">LytR cell envelope-related transcriptional attenuator</fullName>
    </submittedName>
</protein>
<organism evidence="3 4">
    <name type="scientific">Bifidobacterium myosotis</name>
    <dbReference type="NCBI Taxonomy" id="1630166"/>
    <lineage>
        <taxon>Bacteria</taxon>
        <taxon>Bacillati</taxon>
        <taxon>Actinomycetota</taxon>
        <taxon>Actinomycetes</taxon>
        <taxon>Bifidobacteriales</taxon>
        <taxon>Bifidobacteriaceae</taxon>
        <taxon>Bifidobacterium</taxon>
    </lineage>
</organism>
<feature type="transmembrane region" description="Helical" evidence="1">
    <location>
        <begin position="21"/>
        <end position="45"/>
    </location>
</feature>
<evidence type="ECO:0000313" key="3">
    <source>
        <dbReference type="EMBL" id="OZG60156.1"/>
    </source>
</evidence>
<comment type="caution">
    <text evidence="3">The sequence shown here is derived from an EMBL/GenBank/DDBJ whole genome shotgun (WGS) entry which is preliminary data.</text>
</comment>
<reference evidence="3 4" key="1">
    <citation type="journal article" date="2017" name="BMC Genomics">
        <title>Comparative genomic and phylogenomic analyses of the Bifidobacteriaceae family.</title>
        <authorList>
            <person name="Lugli G.A."/>
            <person name="Milani C."/>
            <person name="Turroni F."/>
            <person name="Duranti S."/>
            <person name="Mancabelli L."/>
            <person name="Mangifesta M."/>
            <person name="Ferrario C."/>
            <person name="Modesto M."/>
            <person name="Mattarelli P."/>
            <person name="Jiri K."/>
            <person name="van Sinderen D."/>
            <person name="Ventura M."/>
        </authorList>
    </citation>
    <scope>NUCLEOTIDE SEQUENCE [LARGE SCALE GENOMIC DNA]</scope>
    <source>
        <strain evidence="3 4">DSM 100196</strain>
    </source>
</reference>
<proteinExistence type="predicted"/>